<organism evidence="5 6">
    <name type="scientific">Pontibacillus halophilus JSM 076056 = DSM 19796</name>
    <dbReference type="NCBI Taxonomy" id="1385510"/>
    <lineage>
        <taxon>Bacteria</taxon>
        <taxon>Bacillati</taxon>
        <taxon>Bacillota</taxon>
        <taxon>Bacilli</taxon>
        <taxon>Bacillales</taxon>
        <taxon>Bacillaceae</taxon>
        <taxon>Pontibacillus</taxon>
    </lineage>
</organism>
<keyword evidence="6" id="KW-1185">Reference proteome</keyword>
<sequence length="159" mass="18167">MKKMIIIGAVIVLLLGTLITVVQLQNRQASEGNPYEKDNLHPETVDQLDDENYDNQILPRELNEKINNGEDLTVYFYSPTCIHCQNTTPILAPLAEDMGVDMKKLNLLEFENAWGEYGIESTPTLVHYEDGEEVKRIVGSQPEENFEAFFNEYVLDETK</sequence>
<evidence type="ECO:0000259" key="4">
    <source>
        <dbReference type="PROSITE" id="PS51352"/>
    </source>
</evidence>
<dbReference type="Gene3D" id="3.40.30.10">
    <property type="entry name" value="Glutaredoxin"/>
    <property type="match status" value="1"/>
</dbReference>
<protein>
    <submittedName>
        <fullName evidence="5">Thioredoxin</fullName>
    </submittedName>
</protein>
<dbReference type="EMBL" id="AVPE01000005">
    <property type="protein sequence ID" value="KGX92619.1"/>
    <property type="molecule type" value="Genomic_DNA"/>
</dbReference>
<keyword evidence="2" id="KW-1015">Disulfide bond</keyword>
<dbReference type="eggNOG" id="COG0526">
    <property type="taxonomic scope" value="Bacteria"/>
</dbReference>
<evidence type="ECO:0000313" key="5">
    <source>
        <dbReference type="EMBL" id="KGX92619.1"/>
    </source>
</evidence>
<dbReference type="STRING" id="1385510.GCA_000425205_01869"/>
<comment type="similarity">
    <text evidence="1">Belongs to the thioredoxin family.</text>
</comment>
<evidence type="ECO:0000256" key="2">
    <source>
        <dbReference type="ARBA" id="ARBA00023157"/>
    </source>
</evidence>
<dbReference type="CDD" id="cd02947">
    <property type="entry name" value="TRX_family"/>
    <property type="match status" value="1"/>
</dbReference>
<evidence type="ECO:0000256" key="3">
    <source>
        <dbReference type="ARBA" id="ARBA00023284"/>
    </source>
</evidence>
<dbReference type="GO" id="GO:0045454">
    <property type="term" value="P:cell redox homeostasis"/>
    <property type="evidence" value="ECO:0007669"/>
    <property type="project" value="TreeGrafter"/>
</dbReference>
<comment type="caution">
    <text evidence="5">The sequence shown here is derived from an EMBL/GenBank/DDBJ whole genome shotgun (WGS) entry which is preliminary data.</text>
</comment>
<dbReference type="InterPro" id="IPR036249">
    <property type="entry name" value="Thioredoxin-like_sf"/>
</dbReference>
<dbReference type="PROSITE" id="PS51352">
    <property type="entry name" value="THIOREDOXIN_2"/>
    <property type="match status" value="1"/>
</dbReference>
<evidence type="ECO:0000313" key="6">
    <source>
        <dbReference type="Proteomes" id="UP000030528"/>
    </source>
</evidence>
<dbReference type="Pfam" id="PF00085">
    <property type="entry name" value="Thioredoxin"/>
    <property type="match status" value="1"/>
</dbReference>
<proteinExistence type="inferred from homology"/>
<dbReference type="AlphaFoldDB" id="A0A0A5GKW6"/>
<name>A0A0A5GKW6_9BACI</name>
<dbReference type="RefSeq" id="WP_026800267.1">
    <property type="nucleotide sequence ID" value="NZ_AULI01000007.1"/>
</dbReference>
<evidence type="ECO:0000256" key="1">
    <source>
        <dbReference type="ARBA" id="ARBA00008987"/>
    </source>
</evidence>
<dbReference type="GO" id="GO:0015035">
    <property type="term" value="F:protein-disulfide reductase activity"/>
    <property type="evidence" value="ECO:0007669"/>
    <property type="project" value="TreeGrafter"/>
</dbReference>
<dbReference type="Proteomes" id="UP000030528">
    <property type="component" value="Unassembled WGS sequence"/>
</dbReference>
<dbReference type="InterPro" id="IPR013766">
    <property type="entry name" value="Thioredoxin_domain"/>
</dbReference>
<dbReference type="SUPFAM" id="SSF52833">
    <property type="entry name" value="Thioredoxin-like"/>
    <property type="match status" value="1"/>
</dbReference>
<feature type="domain" description="Thioredoxin" evidence="4">
    <location>
        <begin position="13"/>
        <end position="155"/>
    </location>
</feature>
<dbReference type="PANTHER" id="PTHR45663">
    <property type="entry name" value="GEO12009P1"/>
    <property type="match status" value="1"/>
</dbReference>
<dbReference type="GO" id="GO:0005829">
    <property type="term" value="C:cytosol"/>
    <property type="evidence" value="ECO:0007669"/>
    <property type="project" value="TreeGrafter"/>
</dbReference>
<gene>
    <name evidence="5" type="ORF">N781_14935</name>
</gene>
<accession>A0A0A5GKW6</accession>
<dbReference type="PANTHER" id="PTHR45663:SF11">
    <property type="entry name" value="GEO12009P1"/>
    <property type="match status" value="1"/>
</dbReference>
<keyword evidence="3" id="KW-0676">Redox-active center</keyword>
<dbReference type="OrthoDB" id="32134at2"/>
<reference evidence="5 6" key="1">
    <citation type="submission" date="2013-08" db="EMBL/GenBank/DDBJ databases">
        <authorList>
            <person name="Huang J."/>
            <person name="Wang G."/>
        </authorList>
    </citation>
    <scope>NUCLEOTIDE SEQUENCE [LARGE SCALE GENOMIC DNA]</scope>
    <source>
        <strain evidence="5 6">JSM 076056</strain>
    </source>
</reference>